<accession>A0A645JFM7</accession>
<organism evidence="1">
    <name type="scientific">bioreactor metagenome</name>
    <dbReference type="NCBI Taxonomy" id="1076179"/>
    <lineage>
        <taxon>unclassified sequences</taxon>
        <taxon>metagenomes</taxon>
        <taxon>ecological metagenomes</taxon>
    </lineage>
</organism>
<proteinExistence type="predicted"/>
<dbReference type="AlphaFoldDB" id="A0A645JFM7"/>
<gene>
    <name evidence="1" type="ORF">SDC9_210257</name>
</gene>
<evidence type="ECO:0000313" key="1">
    <source>
        <dbReference type="EMBL" id="MPN62508.1"/>
    </source>
</evidence>
<reference evidence="1" key="1">
    <citation type="submission" date="2019-08" db="EMBL/GenBank/DDBJ databases">
        <authorList>
            <person name="Kucharzyk K."/>
            <person name="Murdoch R.W."/>
            <person name="Higgins S."/>
            <person name="Loffler F."/>
        </authorList>
    </citation>
    <scope>NUCLEOTIDE SEQUENCE</scope>
</reference>
<name>A0A645JFM7_9ZZZZ</name>
<protein>
    <submittedName>
        <fullName evidence="1">Uncharacterized protein</fullName>
    </submittedName>
</protein>
<sequence length="73" mass="8674">MMRIDYKDYYHETSRFTDHCRPFLDANAGAGRLALRRTAIRARKKYDTQRFTQNLYAARFAFRRGVGKNDHGE</sequence>
<dbReference type="EMBL" id="VSSQ01140609">
    <property type="protein sequence ID" value="MPN62508.1"/>
    <property type="molecule type" value="Genomic_DNA"/>
</dbReference>
<comment type="caution">
    <text evidence="1">The sequence shown here is derived from an EMBL/GenBank/DDBJ whole genome shotgun (WGS) entry which is preliminary data.</text>
</comment>